<evidence type="ECO:0000256" key="3">
    <source>
        <dbReference type="ARBA" id="ARBA00022801"/>
    </source>
</evidence>
<dbReference type="InterPro" id="IPR051458">
    <property type="entry name" value="Cyt/Met_Dipeptidase"/>
</dbReference>
<dbReference type="Proteomes" id="UP001200513">
    <property type="component" value="Chromosome"/>
</dbReference>
<proteinExistence type="predicted"/>
<dbReference type="EMBL" id="CP084167">
    <property type="protein sequence ID" value="UJG44096.1"/>
    <property type="molecule type" value="Genomic_DNA"/>
</dbReference>
<dbReference type="GO" id="GO:0008233">
    <property type="term" value="F:peptidase activity"/>
    <property type="evidence" value="ECO:0007669"/>
    <property type="project" value="UniProtKB-KW"/>
</dbReference>
<protein>
    <recommendedName>
        <fullName evidence="5">Peptidase M20 dimerisation domain-containing protein</fullName>
    </recommendedName>
</protein>
<reference evidence="4" key="1">
    <citation type="journal article" date="2022" name="Nat. Microbiol.">
        <title>Unique mobile elements and scalable gene flow at the prokaryote-eukaryote boundary revealed by circularized Asgard archaea genomes.</title>
        <authorList>
            <person name="Wu F."/>
            <person name="Speth D.R."/>
            <person name="Philosof A."/>
            <person name="Cremiere A."/>
            <person name="Narayanan A."/>
            <person name="Barco R.A."/>
            <person name="Connon S.A."/>
            <person name="Amend J.P."/>
            <person name="Antoshechkin I.A."/>
            <person name="Orphan V.J."/>
        </authorList>
    </citation>
    <scope>NUCLEOTIDE SEQUENCE</scope>
    <source>
        <strain evidence="4">PR6</strain>
    </source>
</reference>
<dbReference type="SUPFAM" id="SSF53187">
    <property type="entry name" value="Zn-dependent exopeptidases"/>
    <property type="match status" value="1"/>
</dbReference>
<evidence type="ECO:0008006" key="5">
    <source>
        <dbReference type="Google" id="ProtNLM"/>
    </source>
</evidence>
<keyword evidence="3" id="KW-0378">Hydrolase</keyword>
<sequence>MNIEKIYSKIREDFETKHIEEIRRFIRQPSVSADGNGIEKMTEMLMKKIVHLGGENVHLVDLTKGEFGHPIVYGEIIQDETRPTILFYSMYDVQPVFPEKWVYEPDLKNNIVDFRDWKKVEKFANDFIELIRD</sequence>
<dbReference type="GO" id="GO:0006508">
    <property type="term" value="P:proteolysis"/>
    <property type="evidence" value="ECO:0007669"/>
    <property type="project" value="UniProtKB-KW"/>
</dbReference>
<accession>A0A9Y1FPF6</accession>
<dbReference type="Gene3D" id="3.40.630.10">
    <property type="entry name" value="Zn peptidases"/>
    <property type="match status" value="1"/>
</dbReference>
<organism evidence="4">
    <name type="scientific">Candidatus Heimdallarchaeum endolithica</name>
    <dbReference type="NCBI Taxonomy" id="2876572"/>
    <lineage>
        <taxon>Archaea</taxon>
        <taxon>Promethearchaeati</taxon>
        <taxon>Candidatus Heimdallarchaeota</taxon>
        <taxon>Candidatus Heimdallarchaeia (ex Rinke et al. 2021) (nom. nud.)</taxon>
        <taxon>Candidatus Heimdallarchaeales</taxon>
        <taxon>Candidatus Heimdallarchaeaceae</taxon>
        <taxon>Candidatus Heimdallarchaeum</taxon>
    </lineage>
</organism>
<name>A0A9Y1FPF6_9ARCH</name>
<evidence type="ECO:0000256" key="1">
    <source>
        <dbReference type="ARBA" id="ARBA00022670"/>
    </source>
</evidence>
<dbReference type="AlphaFoldDB" id="A0A9Y1FPF6"/>
<dbReference type="PANTHER" id="PTHR43270:SF8">
    <property type="entry name" value="DI- AND TRIPEPTIDASE DUG2-RELATED"/>
    <property type="match status" value="1"/>
</dbReference>
<dbReference type="PANTHER" id="PTHR43270">
    <property type="entry name" value="BETA-ALA-HIS DIPEPTIDASE"/>
    <property type="match status" value="1"/>
</dbReference>
<evidence type="ECO:0000313" key="4">
    <source>
        <dbReference type="EMBL" id="UJG44096.1"/>
    </source>
</evidence>
<dbReference type="GO" id="GO:0046872">
    <property type="term" value="F:metal ion binding"/>
    <property type="evidence" value="ECO:0007669"/>
    <property type="project" value="UniProtKB-KW"/>
</dbReference>
<keyword evidence="2" id="KW-0479">Metal-binding</keyword>
<gene>
    <name evidence="4" type="ORF">K9W46_02685</name>
</gene>
<keyword evidence="1" id="KW-0645">Protease</keyword>
<evidence type="ECO:0000256" key="2">
    <source>
        <dbReference type="ARBA" id="ARBA00022723"/>
    </source>
</evidence>